<dbReference type="InterPro" id="IPR008927">
    <property type="entry name" value="6-PGluconate_DH-like_C_sf"/>
</dbReference>
<evidence type="ECO:0000313" key="5">
    <source>
        <dbReference type="EMBL" id="GAA1973754.1"/>
    </source>
</evidence>
<protein>
    <submittedName>
        <fullName evidence="5">Nucleotide sugar dehydrogenase</fullName>
    </submittedName>
</protein>
<evidence type="ECO:0000313" key="6">
    <source>
        <dbReference type="Proteomes" id="UP001501116"/>
    </source>
</evidence>
<proteinExistence type="inferred from homology"/>
<organism evidence="5 6">
    <name type="scientific">Amycolatopsis minnesotensis</name>
    <dbReference type="NCBI Taxonomy" id="337894"/>
    <lineage>
        <taxon>Bacteria</taxon>
        <taxon>Bacillati</taxon>
        <taxon>Actinomycetota</taxon>
        <taxon>Actinomycetes</taxon>
        <taxon>Pseudonocardiales</taxon>
        <taxon>Pseudonocardiaceae</taxon>
        <taxon>Amycolatopsis</taxon>
    </lineage>
</organism>
<dbReference type="Proteomes" id="UP001501116">
    <property type="component" value="Unassembled WGS sequence"/>
</dbReference>
<dbReference type="SUPFAM" id="SSF48179">
    <property type="entry name" value="6-phosphogluconate dehydrogenase C-terminal domain-like"/>
    <property type="match status" value="1"/>
</dbReference>
<keyword evidence="2" id="KW-0520">NAD</keyword>
<reference evidence="5 6" key="1">
    <citation type="journal article" date="2019" name="Int. J. Syst. Evol. Microbiol.">
        <title>The Global Catalogue of Microorganisms (GCM) 10K type strain sequencing project: providing services to taxonomists for standard genome sequencing and annotation.</title>
        <authorList>
            <consortium name="The Broad Institute Genomics Platform"/>
            <consortium name="The Broad Institute Genome Sequencing Center for Infectious Disease"/>
            <person name="Wu L."/>
            <person name="Ma J."/>
        </authorList>
    </citation>
    <scope>NUCLEOTIDE SEQUENCE [LARGE SCALE GENOMIC DNA]</scope>
    <source>
        <strain evidence="5 6">JCM 14545</strain>
    </source>
</reference>
<gene>
    <name evidence="5" type="ORF">GCM10009754_55940</name>
</gene>
<evidence type="ECO:0000256" key="2">
    <source>
        <dbReference type="ARBA" id="ARBA00023027"/>
    </source>
</evidence>
<dbReference type="Pfam" id="PF03721">
    <property type="entry name" value="UDPG_MGDP_dh_N"/>
    <property type="match status" value="1"/>
</dbReference>
<sequence>MMVDVAVVGLGYVGLPLLVQAGRAGLTGVGFDLSAEVVNGLNAGRSHVPDVSDIDVREMIESGFTATTDPAVLAKADTIVICVPTGLSAEREPDLGAVRAAAESVGAWLRPETLVVLESTSYPGTTEEVVLPILESMSGIIAGKEFHLGFSPERIDPGNRRFGVVNTPKIVSGITPLCAKYCAEFYGRFVDTVVVAKGTREAELAKLLENTYRYVNIALVNELTVFCQKTGVDAWDVLHCAGTKPFGFARFQPGPGVGGHCVPVDPLYLFSRARDEGFTFSLLSAARAVNDGMPGYVVERVSAALAARGLDVGDAEVLLLGVTYKPDVPDVRESPAIPIADGLRALGTTVTYHDPYVAELNLSRGRVLRSENLRTALARADLAVLLQDHTCYESAELARLSRSLLDTRGIVAGSRVEML</sequence>
<dbReference type="PANTHER" id="PTHR43491:SF1">
    <property type="entry name" value="UDP-N-ACETYL-D-MANNOSAMINE DEHYDROGENASE"/>
    <property type="match status" value="1"/>
</dbReference>
<dbReference type="InterPro" id="IPR036220">
    <property type="entry name" value="UDP-Glc/GDP-Man_DH_C_sf"/>
</dbReference>
<evidence type="ECO:0000256" key="1">
    <source>
        <dbReference type="ARBA" id="ARBA00023002"/>
    </source>
</evidence>
<accession>A0ABN2RRQ3</accession>
<dbReference type="SMART" id="SM00984">
    <property type="entry name" value="UDPG_MGDP_dh_C"/>
    <property type="match status" value="1"/>
</dbReference>
<dbReference type="PANTHER" id="PTHR43491">
    <property type="entry name" value="UDP-N-ACETYL-D-MANNOSAMINE DEHYDROGENASE"/>
    <property type="match status" value="1"/>
</dbReference>
<keyword evidence="1" id="KW-0560">Oxidoreductase</keyword>
<dbReference type="Pfam" id="PF00984">
    <property type="entry name" value="UDPG_MGDP_dh"/>
    <property type="match status" value="1"/>
</dbReference>
<dbReference type="InterPro" id="IPR017476">
    <property type="entry name" value="UDP-Glc/GDP-Man"/>
</dbReference>
<dbReference type="EMBL" id="BAAANN010000024">
    <property type="protein sequence ID" value="GAA1973754.1"/>
    <property type="molecule type" value="Genomic_DNA"/>
</dbReference>
<dbReference type="InterPro" id="IPR014027">
    <property type="entry name" value="UDP-Glc/GDP-Man_DH_C"/>
</dbReference>
<dbReference type="Gene3D" id="3.40.50.720">
    <property type="entry name" value="NAD(P)-binding Rossmann-like Domain"/>
    <property type="match status" value="2"/>
</dbReference>
<name>A0ABN2RRQ3_9PSEU</name>
<comment type="similarity">
    <text evidence="3">Belongs to the UDP-glucose/GDP-mannose dehydrogenase family.</text>
</comment>
<comment type="caution">
    <text evidence="5">The sequence shown here is derived from an EMBL/GenBank/DDBJ whole genome shotgun (WGS) entry which is preliminary data.</text>
</comment>
<dbReference type="NCBIfam" id="TIGR03026">
    <property type="entry name" value="NDP-sugDHase"/>
    <property type="match status" value="1"/>
</dbReference>
<evidence type="ECO:0000259" key="4">
    <source>
        <dbReference type="SMART" id="SM00984"/>
    </source>
</evidence>
<dbReference type="PIRSF" id="PIRSF500136">
    <property type="entry name" value="UDP_ManNAc_DH"/>
    <property type="match status" value="1"/>
</dbReference>
<dbReference type="Pfam" id="PF03720">
    <property type="entry name" value="UDPG_MGDP_dh_C"/>
    <property type="match status" value="1"/>
</dbReference>
<dbReference type="InterPro" id="IPR036291">
    <property type="entry name" value="NAD(P)-bd_dom_sf"/>
</dbReference>
<dbReference type="RefSeq" id="WP_344425163.1">
    <property type="nucleotide sequence ID" value="NZ_BAAANN010000024.1"/>
</dbReference>
<dbReference type="SUPFAM" id="SSF52413">
    <property type="entry name" value="UDP-glucose/GDP-mannose dehydrogenase C-terminal domain"/>
    <property type="match status" value="1"/>
</dbReference>
<dbReference type="InterPro" id="IPR001732">
    <property type="entry name" value="UDP-Glc/GDP-Man_DH_N"/>
</dbReference>
<dbReference type="InterPro" id="IPR014026">
    <property type="entry name" value="UDP-Glc/GDP-Man_DH_dimer"/>
</dbReference>
<dbReference type="InterPro" id="IPR028359">
    <property type="entry name" value="UDP_ManNAc/GlcNAc_DH"/>
</dbReference>
<evidence type="ECO:0000256" key="3">
    <source>
        <dbReference type="PIRNR" id="PIRNR000124"/>
    </source>
</evidence>
<keyword evidence="6" id="KW-1185">Reference proteome</keyword>
<feature type="domain" description="UDP-glucose/GDP-mannose dehydrogenase C-terminal" evidence="4">
    <location>
        <begin position="318"/>
        <end position="413"/>
    </location>
</feature>
<dbReference type="SUPFAM" id="SSF51735">
    <property type="entry name" value="NAD(P)-binding Rossmann-fold domains"/>
    <property type="match status" value="1"/>
</dbReference>
<dbReference type="PIRSF" id="PIRSF000124">
    <property type="entry name" value="UDPglc_GDPman_dh"/>
    <property type="match status" value="1"/>
</dbReference>